<proteinExistence type="predicted"/>
<dbReference type="EMBL" id="JAUQUB010000001">
    <property type="protein sequence ID" value="MDO7882240.1"/>
    <property type="molecule type" value="Genomic_DNA"/>
</dbReference>
<sequence length="275" mass="30606">MPRVRRRMLARPESSYRIRRVDGATYFTSRRRFDDLTIVVQRFPGPPVPGPDFVLVHGVAVSSRYFTPAAARLSQLGQVYLVDLPGHGAAPDPRRDVSIADHAAVLGAFLSEAGMRNPVLVGHSWGSQVVSQLAVDHPEVSDRIVLMAPTLEPQRRTFWSAVGRLVVDGTREPPTVVLLNIWEYWVRCGLPFALAQMRHLLADRIEERLPQVAARTLVMRGDADPIVSDEWCARVTALLPDARFETVVGPHVVMHTDPVRVAELIAEHAQLAERS</sequence>
<evidence type="ECO:0000313" key="2">
    <source>
        <dbReference type="EMBL" id="MDO7882240.1"/>
    </source>
</evidence>
<keyword evidence="2" id="KW-0378">Hydrolase</keyword>
<name>A0ABT9BMK4_9MICO</name>
<feature type="domain" description="AB hydrolase-1" evidence="1">
    <location>
        <begin position="53"/>
        <end position="263"/>
    </location>
</feature>
<evidence type="ECO:0000259" key="1">
    <source>
        <dbReference type="Pfam" id="PF12697"/>
    </source>
</evidence>
<dbReference type="Pfam" id="PF12697">
    <property type="entry name" value="Abhydrolase_6"/>
    <property type="match status" value="1"/>
</dbReference>
<keyword evidence="3" id="KW-1185">Reference proteome</keyword>
<reference evidence="2 3" key="1">
    <citation type="submission" date="2023-07" db="EMBL/GenBank/DDBJ databases">
        <title>Protaetiibacter sp. nov WY-16 isolated from soil.</title>
        <authorList>
            <person name="Liu B."/>
            <person name="Wan Y."/>
        </authorList>
    </citation>
    <scope>NUCLEOTIDE SEQUENCE [LARGE SCALE GENOMIC DNA]</scope>
    <source>
        <strain evidence="2 3">WY-16</strain>
    </source>
</reference>
<dbReference type="Proteomes" id="UP001241072">
    <property type="component" value="Unassembled WGS sequence"/>
</dbReference>
<dbReference type="PANTHER" id="PTHR43798:SF33">
    <property type="entry name" value="HYDROLASE, PUTATIVE (AFU_ORTHOLOGUE AFUA_2G14860)-RELATED"/>
    <property type="match status" value="1"/>
</dbReference>
<dbReference type="PANTHER" id="PTHR43798">
    <property type="entry name" value="MONOACYLGLYCEROL LIPASE"/>
    <property type="match status" value="1"/>
</dbReference>
<organism evidence="2 3">
    <name type="scientific">Antiquaquibacter soli</name>
    <dbReference type="NCBI Taxonomy" id="3064523"/>
    <lineage>
        <taxon>Bacteria</taxon>
        <taxon>Bacillati</taxon>
        <taxon>Actinomycetota</taxon>
        <taxon>Actinomycetes</taxon>
        <taxon>Micrococcales</taxon>
        <taxon>Microbacteriaceae</taxon>
        <taxon>Antiquaquibacter</taxon>
    </lineage>
</organism>
<dbReference type="InterPro" id="IPR050266">
    <property type="entry name" value="AB_hydrolase_sf"/>
</dbReference>
<protein>
    <submittedName>
        <fullName evidence="2">Alpha/beta hydrolase</fullName>
    </submittedName>
</protein>
<dbReference type="SUPFAM" id="SSF53474">
    <property type="entry name" value="alpha/beta-Hydrolases"/>
    <property type="match status" value="1"/>
</dbReference>
<dbReference type="InterPro" id="IPR029058">
    <property type="entry name" value="AB_hydrolase_fold"/>
</dbReference>
<gene>
    <name evidence="2" type="ORF">Q5716_08390</name>
</gene>
<dbReference type="RefSeq" id="WP_305002620.1">
    <property type="nucleotide sequence ID" value="NZ_JAUQUB010000001.1"/>
</dbReference>
<comment type="caution">
    <text evidence="2">The sequence shown here is derived from an EMBL/GenBank/DDBJ whole genome shotgun (WGS) entry which is preliminary data.</text>
</comment>
<accession>A0ABT9BMK4</accession>
<dbReference type="Gene3D" id="3.40.50.1820">
    <property type="entry name" value="alpha/beta hydrolase"/>
    <property type="match status" value="1"/>
</dbReference>
<evidence type="ECO:0000313" key="3">
    <source>
        <dbReference type="Proteomes" id="UP001241072"/>
    </source>
</evidence>
<dbReference type="GO" id="GO:0016787">
    <property type="term" value="F:hydrolase activity"/>
    <property type="evidence" value="ECO:0007669"/>
    <property type="project" value="UniProtKB-KW"/>
</dbReference>
<dbReference type="InterPro" id="IPR000073">
    <property type="entry name" value="AB_hydrolase_1"/>
</dbReference>